<gene>
    <name evidence="2" type="ORF">LCGC14_2152310</name>
</gene>
<evidence type="ECO:0000256" key="1">
    <source>
        <dbReference type="SAM" id="Phobius"/>
    </source>
</evidence>
<reference evidence="2" key="1">
    <citation type="journal article" date="2015" name="Nature">
        <title>Complex archaea that bridge the gap between prokaryotes and eukaryotes.</title>
        <authorList>
            <person name="Spang A."/>
            <person name="Saw J.H."/>
            <person name="Jorgensen S.L."/>
            <person name="Zaremba-Niedzwiedzka K."/>
            <person name="Martijn J."/>
            <person name="Lind A.E."/>
            <person name="van Eijk R."/>
            <person name="Schleper C."/>
            <person name="Guy L."/>
            <person name="Ettema T.J."/>
        </authorList>
    </citation>
    <scope>NUCLEOTIDE SEQUENCE</scope>
</reference>
<name>A0A0F9G868_9ZZZZ</name>
<keyword evidence="1" id="KW-0812">Transmembrane</keyword>
<protein>
    <submittedName>
        <fullName evidence="2">Uncharacterized protein</fullName>
    </submittedName>
</protein>
<dbReference type="AlphaFoldDB" id="A0A0F9G868"/>
<sequence length="46" mass="5741">MEPRRNQEHDERQMRYKLSEGYRWLWVGLVFILVFVVTNMNKCFGY</sequence>
<feature type="transmembrane region" description="Helical" evidence="1">
    <location>
        <begin position="21"/>
        <end position="40"/>
    </location>
</feature>
<evidence type="ECO:0000313" key="2">
    <source>
        <dbReference type="EMBL" id="KKL65705.1"/>
    </source>
</evidence>
<dbReference type="EMBL" id="LAZR01027447">
    <property type="protein sequence ID" value="KKL65705.1"/>
    <property type="molecule type" value="Genomic_DNA"/>
</dbReference>
<keyword evidence="1" id="KW-0472">Membrane</keyword>
<organism evidence="2">
    <name type="scientific">marine sediment metagenome</name>
    <dbReference type="NCBI Taxonomy" id="412755"/>
    <lineage>
        <taxon>unclassified sequences</taxon>
        <taxon>metagenomes</taxon>
        <taxon>ecological metagenomes</taxon>
    </lineage>
</organism>
<keyword evidence="1" id="KW-1133">Transmembrane helix</keyword>
<proteinExistence type="predicted"/>
<comment type="caution">
    <text evidence="2">The sequence shown here is derived from an EMBL/GenBank/DDBJ whole genome shotgun (WGS) entry which is preliminary data.</text>
</comment>
<accession>A0A0F9G868</accession>